<reference evidence="1 2" key="1">
    <citation type="submission" date="2023-08" db="EMBL/GenBank/DDBJ databases">
        <title>A Necator americanus chromosomal reference genome.</title>
        <authorList>
            <person name="Ilik V."/>
            <person name="Petrzelkova K.J."/>
            <person name="Pardy F."/>
            <person name="Fuh T."/>
            <person name="Niatou-Singa F.S."/>
            <person name="Gouil Q."/>
            <person name="Baker L."/>
            <person name="Ritchie M.E."/>
            <person name="Jex A.R."/>
            <person name="Gazzola D."/>
            <person name="Li H."/>
            <person name="Toshio Fujiwara R."/>
            <person name="Zhan B."/>
            <person name="Aroian R.V."/>
            <person name="Pafco B."/>
            <person name="Schwarz E.M."/>
        </authorList>
    </citation>
    <scope>NUCLEOTIDE SEQUENCE [LARGE SCALE GENOMIC DNA]</scope>
    <source>
        <strain evidence="1 2">Aroian</strain>
        <tissue evidence="1">Whole animal</tissue>
    </source>
</reference>
<accession>A0ABR1C9X3</accession>
<gene>
    <name evidence="1" type="primary">Necator_chrII.g5921</name>
    <name evidence="1" type="ORF">RB195_018128</name>
</gene>
<dbReference type="Proteomes" id="UP001303046">
    <property type="component" value="Unassembled WGS sequence"/>
</dbReference>
<evidence type="ECO:0000313" key="2">
    <source>
        <dbReference type="Proteomes" id="UP001303046"/>
    </source>
</evidence>
<organism evidence="1 2">
    <name type="scientific">Necator americanus</name>
    <name type="common">Human hookworm</name>
    <dbReference type="NCBI Taxonomy" id="51031"/>
    <lineage>
        <taxon>Eukaryota</taxon>
        <taxon>Metazoa</taxon>
        <taxon>Ecdysozoa</taxon>
        <taxon>Nematoda</taxon>
        <taxon>Chromadorea</taxon>
        <taxon>Rhabditida</taxon>
        <taxon>Rhabditina</taxon>
        <taxon>Rhabditomorpha</taxon>
        <taxon>Strongyloidea</taxon>
        <taxon>Ancylostomatidae</taxon>
        <taxon>Bunostominae</taxon>
        <taxon>Necator</taxon>
    </lineage>
</organism>
<evidence type="ECO:0008006" key="3">
    <source>
        <dbReference type="Google" id="ProtNLM"/>
    </source>
</evidence>
<sequence>MVAPGKTGLEESYRQPKRNRTRMKICTYNAHTLASEAAIEDLMMQAKKTKYDFIGLTEKRRRHPLNTVYETGEEQSLGTCSSRSVGELGVLINASMAKKIDSFEQLTTRNGRLRMRRCGPTPHLLIFLGG</sequence>
<protein>
    <recommendedName>
        <fullName evidence="3">Endonuclease/exonuclease/phosphatase domain-containing protein</fullName>
    </recommendedName>
</protein>
<proteinExistence type="predicted"/>
<keyword evidence="2" id="KW-1185">Reference proteome</keyword>
<evidence type="ECO:0000313" key="1">
    <source>
        <dbReference type="EMBL" id="KAK6734746.1"/>
    </source>
</evidence>
<name>A0ABR1C9X3_NECAM</name>
<dbReference type="EMBL" id="JAVFWL010000002">
    <property type="protein sequence ID" value="KAK6734746.1"/>
    <property type="molecule type" value="Genomic_DNA"/>
</dbReference>
<comment type="caution">
    <text evidence="1">The sequence shown here is derived from an EMBL/GenBank/DDBJ whole genome shotgun (WGS) entry which is preliminary data.</text>
</comment>